<keyword evidence="2" id="KW-0677">Repeat</keyword>
<dbReference type="PANTHER" id="PTHR46652:SF8">
    <property type="entry name" value="LEUCINE RICH REPEAT CONTAINING 23"/>
    <property type="match status" value="1"/>
</dbReference>
<dbReference type="Gene3D" id="3.80.10.10">
    <property type="entry name" value="Ribonuclease Inhibitor"/>
    <property type="match status" value="1"/>
</dbReference>
<dbReference type="eggNOG" id="KOG0531">
    <property type="taxonomic scope" value="Eukaryota"/>
</dbReference>
<dbReference type="InterPro" id="IPR001611">
    <property type="entry name" value="Leu-rich_rpt"/>
</dbReference>
<evidence type="ECO:0000313" key="4">
    <source>
        <dbReference type="Proteomes" id="UP000001514"/>
    </source>
</evidence>
<dbReference type="KEGG" id="smo:SELMODRAFT_406593"/>
<sequence length="184" mass="20961">MEERDWQEELHLRREAMALWAAMVAERNLPSQFLDVASAHAIEEALKGLTHVRLDREHILLLEPAFFLCLRNLTSLYLQENELTTLNGIEAAKHLQFLTVSGNHLTSLQGLQSLPKLAFLDASNNSISHVDPDLELPKSLMFLNISQNQCCKLQSHLEEKLKTALPKLKELRMRSADADTKRAR</sequence>
<dbReference type="InterPro" id="IPR003591">
    <property type="entry name" value="Leu-rich_rpt_typical-subtyp"/>
</dbReference>
<name>D8R0U8_SELML</name>
<protein>
    <submittedName>
        <fullName evidence="3">Uncharacterized protein</fullName>
    </submittedName>
</protein>
<dbReference type="STRING" id="88036.D8R0U8"/>
<reference evidence="3 4" key="1">
    <citation type="journal article" date="2011" name="Science">
        <title>The Selaginella genome identifies genetic changes associated with the evolution of vascular plants.</title>
        <authorList>
            <person name="Banks J.A."/>
            <person name="Nishiyama T."/>
            <person name="Hasebe M."/>
            <person name="Bowman J.L."/>
            <person name="Gribskov M."/>
            <person name="dePamphilis C."/>
            <person name="Albert V.A."/>
            <person name="Aono N."/>
            <person name="Aoyama T."/>
            <person name="Ambrose B.A."/>
            <person name="Ashton N.W."/>
            <person name="Axtell M.J."/>
            <person name="Barker E."/>
            <person name="Barker M.S."/>
            <person name="Bennetzen J.L."/>
            <person name="Bonawitz N.D."/>
            <person name="Chapple C."/>
            <person name="Cheng C."/>
            <person name="Correa L.G."/>
            <person name="Dacre M."/>
            <person name="DeBarry J."/>
            <person name="Dreyer I."/>
            <person name="Elias M."/>
            <person name="Engstrom E.M."/>
            <person name="Estelle M."/>
            <person name="Feng L."/>
            <person name="Finet C."/>
            <person name="Floyd S.K."/>
            <person name="Frommer W.B."/>
            <person name="Fujita T."/>
            <person name="Gramzow L."/>
            <person name="Gutensohn M."/>
            <person name="Harholt J."/>
            <person name="Hattori M."/>
            <person name="Heyl A."/>
            <person name="Hirai T."/>
            <person name="Hiwatashi Y."/>
            <person name="Ishikawa M."/>
            <person name="Iwata M."/>
            <person name="Karol K.G."/>
            <person name="Koehler B."/>
            <person name="Kolukisaoglu U."/>
            <person name="Kubo M."/>
            <person name="Kurata T."/>
            <person name="Lalonde S."/>
            <person name="Li K."/>
            <person name="Li Y."/>
            <person name="Litt A."/>
            <person name="Lyons E."/>
            <person name="Manning G."/>
            <person name="Maruyama T."/>
            <person name="Michael T.P."/>
            <person name="Mikami K."/>
            <person name="Miyazaki S."/>
            <person name="Morinaga S."/>
            <person name="Murata T."/>
            <person name="Mueller-Roeber B."/>
            <person name="Nelson D.R."/>
            <person name="Obara M."/>
            <person name="Oguri Y."/>
            <person name="Olmstead R.G."/>
            <person name="Onodera N."/>
            <person name="Petersen B.L."/>
            <person name="Pils B."/>
            <person name="Prigge M."/>
            <person name="Rensing S.A."/>
            <person name="Riano-Pachon D.M."/>
            <person name="Roberts A.W."/>
            <person name="Sato Y."/>
            <person name="Scheller H.V."/>
            <person name="Schulz B."/>
            <person name="Schulz C."/>
            <person name="Shakirov E.V."/>
            <person name="Shibagaki N."/>
            <person name="Shinohara N."/>
            <person name="Shippen D.E."/>
            <person name="Soerensen I."/>
            <person name="Sotooka R."/>
            <person name="Sugimoto N."/>
            <person name="Sugita M."/>
            <person name="Sumikawa N."/>
            <person name="Tanurdzic M."/>
            <person name="Theissen G."/>
            <person name="Ulvskov P."/>
            <person name="Wakazuki S."/>
            <person name="Weng J.K."/>
            <person name="Willats W.W."/>
            <person name="Wipf D."/>
            <person name="Wolf P.G."/>
            <person name="Yang L."/>
            <person name="Zimmer A.D."/>
            <person name="Zhu Q."/>
            <person name="Mitros T."/>
            <person name="Hellsten U."/>
            <person name="Loque D."/>
            <person name="Otillar R."/>
            <person name="Salamov A."/>
            <person name="Schmutz J."/>
            <person name="Shapiro H."/>
            <person name="Lindquist E."/>
            <person name="Lucas S."/>
            <person name="Rokhsar D."/>
            <person name="Grigoriev I.V."/>
        </authorList>
    </citation>
    <scope>NUCLEOTIDE SEQUENCE [LARGE SCALE GENOMIC DNA]</scope>
</reference>
<evidence type="ECO:0000256" key="1">
    <source>
        <dbReference type="ARBA" id="ARBA00022614"/>
    </source>
</evidence>
<proteinExistence type="predicted"/>
<gene>
    <name evidence="3" type="ORF">SELMODRAFT_406593</name>
</gene>
<dbReference type="InterPro" id="IPR050836">
    <property type="entry name" value="SDS22/Internalin_LRR"/>
</dbReference>
<dbReference type="InParanoid" id="D8R0U8"/>
<dbReference type="HOGENOM" id="CLU_1470584_0_0_1"/>
<dbReference type="Gramene" id="EFJ34145">
    <property type="protein sequence ID" value="EFJ34145"/>
    <property type="gene ID" value="SELMODRAFT_406593"/>
</dbReference>
<accession>D8R0U8</accession>
<dbReference type="SUPFAM" id="SSF52075">
    <property type="entry name" value="Outer arm dynein light chain 1"/>
    <property type="match status" value="1"/>
</dbReference>
<dbReference type="SMART" id="SM00369">
    <property type="entry name" value="LRR_TYP"/>
    <property type="match status" value="2"/>
</dbReference>
<evidence type="ECO:0000313" key="3">
    <source>
        <dbReference type="EMBL" id="EFJ34145.1"/>
    </source>
</evidence>
<dbReference type="AlphaFoldDB" id="D8R0U8"/>
<evidence type="ECO:0000256" key="2">
    <source>
        <dbReference type="ARBA" id="ARBA00022737"/>
    </source>
</evidence>
<dbReference type="PANTHER" id="PTHR46652">
    <property type="entry name" value="LEUCINE-RICH REPEAT AND IQ DOMAIN-CONTAINING PROTEIN 1-RELATED"/>
    <property type="match status" value="1"/>
</dbReference>
<dbReference type="InterPro" id="IPR032675">
    <property type="entry name" value="LRR_dom_sf"/>
</dbReference>
<dbReference type="OMA" id="FHDVTCG"/>
<keyword evidence="1" id="KW-0433">Leucine-rich repeat</keyword>
<dbReference type="Pfam" id="PF13855">
    <property type="entry name" value="LRR_8"/>
    <property type="match status" value="1"/>
</dbReference>
<dbReference type="PROSITE" id="PS51450">
    <property type="entry name" value="LRR"/>
    <property type="match status" value="3"/>
</dbReference>
<keyword evidence="4" id="KW-1185">Reference proteome</keyword>
<dbReference type="Proteomes" id="UP000001514">
    <property type="component" value="Unassembled WGS sequence"/>
</dbReference>
<organism evidence="4">
    <name type="scientific">Selaginella moellendorffii</name>
    <name type="common">Spikemoss</name>
    <dbReference type="NCBI Taxonomy" id="88036"/>
    <lineage>
        <taxon>Eukaryota</taxon>
        <taxon>Viridiplantae</taxon>
        <taxon>Streptophyta</taxon>
        <taxon>Embryophyta</taxon>
        <taxon>Tracheophyta</taxon>
        <taxon>Lycopodiopsida</taxon>
        <taxon>Selaginellales</taxon>
        <taxon>Selaginellaceae</taxon>
        <taxon>Selaginella</taxon>
    </lineage>
</organism>
<dbReference type="EMBL" id="GL377570">
    <property type="protein sequence ID" value="EFJ34145.1"/>
    <property type="molecule type" value="Genomic_DNA"/>
</dbReference>